<accession>A0A1Z5JBK0</accession>
<name>A0A1Z5JBK0_FISSO</name>
<evidence type="ECO:0000313" key="3">
    <source>
        <dbReference type="Proteomes" id="UP000198406"/>
    </source>
</evidence>
<keyword evidence="3" id="KW-1185">Reference proteome</keyword>
<sequence length="191" mass="21141">MFGVRRAVTAQMPRVASRTMSTQIPKVGAGARAVVTWAFPVLVGFTWVIWPALDPEWLLEKGLGPDPEADLTIVHNARMARLEAYQKQHGGSTAKDDDEEEEEEEESAEEEANEGEGSGDDGEEEQSDEDGGDEESENAEEDEEEEEEIKAKPLFEPTKGTQGGGWDTFTVKSLKFGEDDDEEEDDEDDDE</sequence>
<dbReference type="AlphaFoldDB" id="A0A1Z5JBK0"/>
<dbReference type="Proteomes" id="UP000198406">
    <property type="component" value="Unassembled WGS sequence"/>
</dbReference>
<dbReference type="OrthoDB" id="197006at2759"/>
<reference evidence="2 3" key="1">
    <citation type="journal article" date="2015" name="Plant Cell">
        <title>Oil accumulation by the oleaginous diatom Fistulifera solaris as revealed by the genome and transcriptome.</title>
        <authorList>
            <person name="Tanaka T."/>
            <person name="Maeda Y."/>
            <person name="Veluchamy A."/>
            <person name="Tanaka M."/>
            <person name="Abida H."/>
            <person name="Marechal E."/>
            <person name="Bowler C."/>
            <person name="Muto M."/>
            <person name="Sunaga Y."/>
            <person name="Tanaka M."/>
            <person name="Yoshino T."/>
            <person name="Taniguchi T."/>
            <person name="Fukuda Y."/>
            <person name="Nemoto M."/>
            <person name="Matsumoto M."/>
            <person name="Wong P.S."/>
            <person name="Aburatani S."/>
            <person name="Fujibuchi W."/>
        </authorList>
    </citation>
    <scope>NUCLEOTIDE SEQUENCE [LARGE SCALE GENOMIC DNA]</scope>
    <source>
        <strain evidence="2 3">JPCC DA0580</strain>
    </source>
</reference>
<feature type="compositionally biased region" description="Acidic residues" evidence="1">
    <location>
        <begin position="178"/>
        <end position="191"/>
    </location>
</feature>
<dbReference type="EMBL" id="BDSP01000041">
    <property type="protein sequence ID" value="GAX11345.1"/>
    <property type="molecule type" value="Genomic_DNA"/>
</dbReference>
<evidence type="ECO:0000313" key="2">
    <source>
        <dbReference type="EMBL" id="GAX11345.1"/>
    </source>
</evidence>
<feature type="region of interest" description="Disordered" evidence="1">
    <location>
        <begin position="86"/>
        <end position="191"/>
    </location>
</feature>
<comment type="caution">
    <text evidence="2">The sequence shown here is derived from an EMBL/GenBank/DDBJ whole genome shotgun (WGS) entry which is preliminary data.</text>
</comment>
<feature type="compositionally biased region" description="Acidic residues" evidence="1">
    <location>
        <begin position="96"/>
        <end position="148"/>
    </location>
</feature>
<gene>
    <name evidence="2" type="ORF">FisN_22Lh014</name>
</gene>
<proteinExistence type="predicted"/>
<organism evidence="2 3">
    <name type="scientific">Fistulifera solaris</name>
    <name type="common">Oleaginous diatom</name>
    <dbReference type="NCBI Taxonomy" id="1519565"/>
    <lineage>
        <taxon>Eukaryota</taxon>
        <taxon>Sar</taxon>
        <taxon>Stramenopiles</taxon>
        <taxon>Ochrophyta</taxon>
        <taxon>Bacillariophyta</taxon>
        <taxon>Bacillariophyceae</taxon>
        <taxon>Bacillariophycidae</taxon>
        <taxon>Naviculales</taxon>
        <taxon>Naviculaceae</taxon>
        <taxon>Fistulifera</taxon>
    </lineage>
</organism>
<evidence type="ECO:0000256" key="1">
    <source>
        <dbReference type="SAM" id="MobiDB-lite"/>
    </source>
</evidence>
<dbReference type="InParanoid" id="A0A1Z5JBK0"/>
<protein>
    <submittedName>
        <fullName evidence="2">Uncharacterized protein</fullName>
    </submittedName>
</protein>